<dbReference type="STRING" id="1193011.LEP1GSC058_3352"/>
<evidence type="ECO:0000313" key="2">
    <source>
        <dbReference type="Proteomes" id="UP000014540"/>
    </source>
</evidence>
<sequence length="61" mass="6641">MSNEQLCGNDLKKYDECYTLLLVANPGCGQGVGACTAGYIELAKTICADRMKLQSCRAHRN</sequence>
<evidence type="ECO:0008006" key="3">
    <source>
        <dbReference type="Google" id="ProtNLM"/>
    </source>
</evidence>
<dbReference type="Proteomes" id="UP000014540">
    <property type="component" value="Unassembled WGS sequence"/>
</dbReference>
<dbReference type="AlphaFoldDB" id="S3UX82"/>
<organism evidence="1 2">
    <name type="scientific">Leptospira fainei serovar Hurstbridge str. BUT 6</name>
    <dbReference type="NCBI Taxonomy" id="1193011"/>
    <lineage>
        <taxon>Bacteria</taxon>
        <taxon>Pseudomonadati</taxon>
        <taxon>Spirochaetota</taxon>
        <taxon>Spirochaetia</taxon>
        <taxon>Leptospirales</taxon>
        <taxon>Leptospiraceae</taxon>
        <taxon>Leptospira</taxon>
    </lineage>
</organism>
<keyword evidence="2" id="KW-1185">Reference proteome</keyword>
<reference evidence="1" key="1">
    <citation type="submission" date="2013-04" db="EMBL/GenBank/DDBJ databases">
        <authorList>
            <person name="Harkins D.M."/>
            <person name="Durkin A.S."/>
            <person name="Selengut J.D."/>
            <person name="Sanka R."/>
            <person name="DePew J."/>
            <person name="Purushe J."/>
            <person name="Ahmed A."/>
            <person name="van der Linden H."/>
            <person name="Goris M.G.A."/>
            <person name="Hartskeerl R.A."/>
            <person name="Vinetz J.M."/>
            <person name="Sutton G.G."/>
            <person name="Nelson W.C."/>
            <person name="Fouts D.E."/>
        </authorList>
    </citation>
    <scope>NUCLEOTIDE SEQUENCE [LARGE SCALE GENOMIC DNA]</scope>
    <source>
        <strain evidence="1">BUT 6</strain>
    </source>
</reference>
<evidence type="ECO:0000313" key="1">
    <source>
        <dbReference type="EMBL" id="EPG73878.1"/>
    </source>
</evidence>
<gene>
    <name evidence="1" type="ORF">LEP1GSC058_3352</name>
</gene>
<name>S3UX82_9LEPT</name>
<proteinExistence type="predicted"/>
<protein>
    <recommendedName>
        <fullName evidence="3">Lipoprotein</fullName>
    </recommendedName>
</protein>
<dbReference type="EMBL" id="AKWZ02000010">
    <property type="protein sequence ID" value="EPG73878.1"/>
    <property type="molecule type" value="Genomic_DNA"/>
</dbReference>
<comment type="caution">
    <text evidence="1">The sequence shown here is derived from an EMBL/GenBank/DDBJ whole genome shotgun (WGS) entry which is preliminary data.</text>
</comment>
<accession>S3UX82</accession>